<dbReference type="EMBL" id="CP015250">
    <property type="protein sequence ID" value="AOM12918.1"/>
    <property type="molecule type" value="Genomic_DNA"/>
</dbReference>
<evidence type="ECO:0000313" key="2">
    <source>
        <dbReference type="Proteomes" id="UP000192743"/>
    </source>
</evidence>
<name>A0A9W3XAQ9_BACTU</name>
<organism evidence="1 2">
    <name type="scientific">Bacillus thuringiensis Bt18247</name>
    <dbReference type="NCBI Taxonomy" id="1423143"/>
    <lineage>
        <taxon>Bacteria</taxon>
        <taxon>Bacillati</taxon>
        <taxon>Bacillota</taxon>
        <taxon>Bacilli</taxon>
        <taxon>Bacillales</taxon>
        <taxon>Bacillaceae</taxon>
        <taxon>Bacillus</taxon>
        <taxon>Bacillus cereus group</taxon>
    </lineage>
</organism>
<evidence type="ECO:0000313" key="1">
    <source>
        <dbReference type="EMBL" id="AOM12918.1"/>
    </source>
</evidence>
<accession>A0A9W3XAQ9</accession>
<reference evidence="1 2" key="1">
    <citation type="submission" date="2016-02" db="EMBL/GenBank/DDBJ databases">
        <title>Comparative analysis of three nematocidal Bacillus thuringiensis strains.</title>
        <authorList>
            <person name="Hollensteiner J."/>
            <person name="Kloesener M."/>
            <person name="Bunk B."/>
            <person name="Sproeer C."/>
            <person name="Rosenstiel P."/>
            <person name="Schulte-Iserlohe R."/>
            <person name="Schulenburg H."/>
            <person name="Liesegang H."/>
        </authorList>
    </citation>
    <scope>NUCLEOTIDE SEQUENCE [LARGE SCALE GENOMIC DNA]</scope>
    <source>
        <strain evidence="1 2">Bt18247</strain>
    </source>
</reference>
<sequence length="34" mass="3718">MMIRLTNQVYAASSCGIENIHMVYGATEHYISGG</sequence>
<dbReference type="AlphaFoldDB" id="A0A9W3XAQ9"/>
<proteinExistence type="predicted"/>
<protein>
    <submittedName>
        <fullName evidence="1">Uncharacterized protein</fullName>
    </submittedName>
</protein>
<dbReference type="PROSITE" id="PS51257">
    <property type="entry name" value="PROKAR_LIPOPROTEIN"/>
    <property type="match status" value="1"/>
</dbReference>
<gene>
    <name evidence="1" type="ORF">BTI247_45420</name>
</gene>
<dbReference type="Proteomes" id="UP000192743">
    <property type="component" value="Chromosome"/>
</dbReference>